<dbReference type="PROSITE" id="PS51257">
    <property type="entry name" value="PROKAR_LIPOPROTEIN"/>
    <property type="match status" value="1"/>
</dbReference>
<feature type="signal peptide" evidence="5">
    <location>
        <begin position="1"/>
        <end position="20"/>
    </location>
</feature>
<evidence type="ECO:0000256" key="3">
    <source>
        <dbReference type="ARBA" id="ARBA00023004"/>
    </source>
</evidence>
<name>A0ABW0KT81_9BACT</name>
<organism evidence="7 8">
    <name type="scientific">Prosthecobacter fluviatilis</name>
    <dbReference type="NCBI Taxonomy" id="445931"/>
    <lineage>
        <taxon>Bacteria</taxon>
        <taxon>Pseudomonadati</taxon>
        <taxon>Verrucomicrobiota</taxon>
        <taxon>Verrucomicrobiia</taxon>
        <taxon>Verrucomicrobiales</taxon>
        <taxon>Verrucomicrobiaceae</taxon>
        <taxon>Prosthecobacter</taxon>
    </lineage>
</organism>
<keyword evidence="3 4" id="KW-0408">Iron</keyword>
<feature type="chain" id="PRO_5046910886" evidence="5">
    <location>
        <begin position="21"/>
        <end position="139"/>
    </location>
</feature>
<reference evidence="8" key="1">
    <citation type="journal article" date="2019" name="Int. J. Syst. Evol. Microbiol.">
        <title>The Global Catalogue of Microorganisms (GCM) 10K type strain sequencing project: providing services to taxonomists for standard genome sequencing and annotation.</title>
        <authorList>
            <consortium name="The Broad Institute Genomics Platform"/>
            <consortium name="The Broad Institute Genome Sequencing Center for Infectious Disease"/>
            <person name="Wu L."/>
            <person name="Ma J."/>
        </authorList>
    </citation>
    <scope>NUCLEOTIDE SEQUENCE [LARGE SCALE GENOMIC DNA]</scope>
    <source>
        <strain evidence="8">CGMCC 4.1469</strain>
    </source>
</reference>
<dbReference type="InterPro" id="IPR011429">
    <property type="entry name" value="Cyt_c_Planctomycete-type"/>
</dbReference>
<evidence type="ECO:0000259" key="6">
    <source>
        <dbReference type="PROSITE" id="PS51007"/>
    </source>
</evidence>
<evidence type="ECO:0000256" key="5">
    <source>
        <dbReference type="SAM" id="SignalP"/>
    </source>
</evidence>
<dbReference type="InterPro" id="IPR036909">
    <property type="entry name" value="Cyt_c-like_dom_sf"/>
</dbReference>
<evidence type="ECO:0000313" key="7">
    <source>
        <dbReference type="EMBL" id="MFC5455927.1"/>
    </source>
</evidence>
<proteinExistence type="predicted"/>
<keyword evidence="5" id="KW-0732">Signal</keyword>
<gene>
    <name evidence="7" type="ORF">ACFQDI_13765</name>
</gene>
<dbReference type="Proteomes" id="UP001596052">
    <property type="component" value="Unassembled WGS sequence"/>
</dbReference>
<dbReference type="Pfam" id="PF07635">
    <property type="entry name" value="PSCyt1"/>
    <property type="match status" value="1"/>
</dbReference>
<keyword evidence="1 4" id="KW-0349">Heme</keyword>
<dbReference type="InterPro" id="IPR009056">
    <property type="entry name" value="Cyt_c-like_dom"/>
</dbReference>
<dbReference type="PANTHER" id="PTHR35889">
    <property type="entry name" value="CYCLOINULO-OLIGOSACCHARIDE FRUCTANOTRANSFERASE-RELATED"/>
    <property type="match status" value="1"/>
</dbReference>
<accession>A0ABW0KT81</accession>
<evidence type="ECO:0000256" key="2">
    <source>
        <dbReference type="ARBA" id="ARBA00022723"/>
    </source>
</evidence>
<feature type="domain" description="Cytochrome c" evidence="6">
    <location>
        <begin position="20"/>
        <end position="120"/>
    </location>
</feature>
<evidence type="ECO:0000256" key="1">
    <source>
        <dbReference type="ARBA" id="ARBA00022617"/>
    </source>
</evidence>
<dbReference type="RefSeq" id="WP_377167551.1">
    <property type="nucleotide sequence ID" value="NZ_JBHSMQ010000004.1"/>
</dbReference>
<comment type="caution">
    <text evidence="7">The sequence shown here is derived from an EMBL/GenBank/DDBJ whole genome shotgun (WGS) entry which is preliminary data.</text>
</comment>
<dbReference type="EMBL" id="JBHSMQ010000004">
    <property type="protein sequence ID" value="MFC5455927.1"/>
    <property type="molecule type" value="Genomic_DNA"/>
</dbReference>
<keyword evidence="8" id="KW-1185">Reference proteome</keyword>
<evidence type="ECO:0000313" key="8">
    <source>
        <dbReference type="Proteomes" id="UP001596052"/>
    </source>
</evidence>
<evidence type="ECO:0000256" key="4">
    <source>
        <dbReference type="PROSITE-ProRule" id="PRU00433"/>
    </source>
</evidence>
<keyword evidence="2 4" id="KW-0479">Metal-binding</keyword>
<dbReference type="SUPFAM" id="SSF46626">
    <property type="entry name" value="Cytochrome c"/>
    <property type="match status" value="1"/>
</dbReference>
<protein>
    <submittedName>
        <fullName evidence="7">C-type cytochrome domain-containing protein</fullName>
    </submittedName>
</protein>
<dbReference type="PANTHER" id="PTHR35889:SF3">
    <property type="entry name" value="F-BOX DOMAIN-CONTAINING PROTEIN"/>
    <property type="match status" value="1"/>
</dbReference>
<sequence>MILRCIPILFLISACTFLPAGKSAREHYFLTQVKPVLQQHCLKCHNGSLPPPALNLTSRASAFRRSAGGREYILPGDPDCSLLISAVQRGGTHPKMMPRTEVSLTEDQIGMLREWIEDGAYWPEGDRGVLHAQKNAEDP</sequence>
<dbReference type="PROSITE" id="PS51007">
    <property type="entry name" value="CYTC"/>
    <property type="match status" value="1"/>
</dbReference>